<accession>A0A3N1Y160</accession>
<evidence type="ECO:0000256" key="3">
    <source>
        <dbReference type="ARBA" id="ARBA00023274"/>
    </source>
</evidence>
<dbReference type="PROSITE" id="PS00936">
    <property type="entry name" value="RIBOSOMAL_L35"/>
    <property type="match status" value="1"/>
</dbReference>
<dbReference type="GO" id="GO:0022625">
    <property type="term" value="C:cytosolic large ribosomal subunit"/>
    <property type="evidence" value="ECO:0007669"/>
    <property type="project" value="TreeGrafter"/>
</dbReference>
<dbReference type="InterPro" id="IPR021137">
    <property type="entry name" value="Ribosomal_bL35-like"/>
</dbReference>
<sequence length="65" mass="7561">MPKLKTNRGAAKRFKRTATGRFKRAQSHHNHILTKKSPKRKRQLRKTALIADADVRAVRRLLPYA</sequence>
<dbReference type="PRINTS" id="PR00064">
    <property type="entry name" value="RIBOSOMALL35"/>
</dbReference>
<comment type="caution">
    <text evidence="8">The sequence shown here is derived from an EMBL/GenBank/DDBJ whole genome shotgun (WGS) entry which is preliminary data.</text>
</comment>
<dbReference type="GO" id="GO:0006412">
    <property type="term" value="P:translation"/>
    <property type="evidence" value="ECO:0007669"/>
    <property type="project" value="UniProtKB-UniRule"/>
</dbReference>
<dbReference type="AlphaFoldDB" id="A0A3N1Y160"/>
<name>A0A3N1Y160_9GAMM</name>
<dbReference type="PANTHER" id="PTHR33343:SF1">
    <property type="entry name" value="LARGE RIBOSOMAL SUBUNIT PROTEIN BL35M"/>
    <property type="match status" value="1"/>
</dbReference>
<dbReference type="OrthoDB" id="47476at2"/>
<evidence type="ECO:0000256" key="5">
    <source>
        <dbReference type="HAMAP-Rule" id="MF_00514"/>
    </source>
</evidence>
<dbReference type="FunFam" id="4.10.410.60:FF:000001">
    <property type="entry name" value="50S ribosomal protein L35"/>
    <property type="match status" value="1"/>
</dbReference>
<keyword evidence="9" id="KW-1185">Reference proteome</keyword>
<dbReference type="Pfam" id="PF01632">
    <property type="entry name" value="Ribosomal_L35p"/>
    <property type="match status" value="1"/>
</dbReference>
<dbReference type="RefSeq" id="WP_123401487.1">
    <property type="nucleotide sequence ID" value="NZ_RJVI01000002.1"/>
</dbReference>
<evidence type="ECO:0000256" key="4">
    <source>
        <dbReference type="ARBA" id="ARBA00071664"/>
    </source>
</evidence>
<dbReference type="GO" id="GO:0003735">
    <property type="term" value="F:structural constituent of ribosome"/>
    <property type="evidence" value="ECO:0007669"/>
    <property type="project" value="InterPro"/>
</dbReference>
<protein>
    <recommendedName>
        <fullName evidence="4 5">Large ribosomal subunit protein bL35</fullName>
    </recommendedName>
</protein>
<dbReference type="Gene3D" id="4.10.410.60">
    <property type="match status" value="1"/>
</dbReference>
<keyword evidence="2 5" id="KW-0689">Ribosomal protein</keyword>
<dbReference type="InterPro" id="IPR001706">
    <property type="entry name" value="Ribosomal_bL35"/>
</dbReference>
<feature type="compositionally biased region" description="Basic residues" evidence="7">
    <location>
        <begin position="10"/>
        <end position="44"/>
    </location>
</feature>
<evidence type="ECO:0000256" key="6">
    <source>
        <dbReference type="RuleBase" id="RU000568"/>
    </source>
</evidence>
<dbReference type="InterPro" id="IPR018265">
    <property type="entry name" value="Ribosomal_bL35_CS"/>
</dbReference>
<dbReference type="EMBL" id="RJVI01000002">
    <property type="protein sequence ID" value="ROR32565.1"/>
    <property type="molecule type" value="Genomic_DNA"/>
</dbReference>
<dbReference type="SUPFAM" id="SSF143034">
    <property type="entry name" value="L35p-like"/>
    <property type="match status" value="1"/>
</dbReference>
<dbReference type="NCBIfam" id="TIGR00001">
    <property type="entry name" value="rpmI_bact"/>
    <property type="match status" value="1"/>
</dbReference>
<gene>
    <name evidence="5" type="primary">rpmI</name>
    <name evidence="8" type="ORF">EDC57_1768</name>
</gene>
<reference evidence="8 9" key="1">
    <citation type="submission" date="2018-11" db="EMBL/GenBank/DDBJ databases">
        <title>Genomic Encyclopedia of Type Strains, Phase IV (KMG-IV): sequencing the most valuable type-strain genomes for metagenomic binning, comparative biology and taxonomic classification.</title>
        <authorList>
            <person name="Goeker M."/>
        </authorList>
    </citation>
    <scope>NUCLEOTIDE SEQUENCE [LARGE SCALE GENOMIC DNA]</scope>
    <source>
        <strain evidence="8 9">DSM 100275</strain>
    </source>
</reference>
<evidence type="ECO:0000256" key="2">
    <source>
        <dbReference type="ARBA" id="ARBA00022980"/>
    </source>
</evidence>
<dbReference type="PANTHER" id="PTHR33343">
    <property type="entry name" value="54S RIBOSOMAL PROTEIN BL35M"/>
    <property type="match status" value="1"/>
</dbReference>
<keyword evidence="3 5" id="KW-0687">Ribonucleoprotein</keyword>
<dbReference type="HAMAP" id="MF_00514">
    <property type="entry name" value="Ribosomal_bL35"/>
    <property type="match status" value="1"/>
</dbReference>
<dbReference type="InterPro" id="IPR037229">
    <property type="entry name" value="Ribosomal_bL35_sf"/>
</dbReference>
<evidence type="ECO:0000313" key="8">
    <source>
        <dbReference type="EMBL" id="ROR32565.1"/>
    </source>
</evidence>
<proteinExistence type="inferred from homology"/>
<evidence type="ECO:0000256" key="7">
    <source>
        <dbReference type="SAM" id="MobiDB-lite"/>
    </source>
</evidence>
<feature type="region of interest" description="Disordered" evidence="7">
    <location>
        <begin position="1"/>
        <end position="44"/>
    </location>
</feature>
<comment type="similarity">
    <text evidence="1 5 6">Belongs to the bacterial ribosomal protein bL35 family.</text>
</comment>
<evidence type="ECO:0000313" key="9">
    <source>
        <dbReference type="Proteomes" id="UP000276634"/>
    </source>
</evidence>
<dbReference type="Proteomes" id="UP000276634">
    <property type="component" value="Unassembled WGS sequence"/>
</dbReference>
<organism evidence="8 9">
    <name type="scientific">Inmirania thermothiophila</name>
    <dbReference type="NCBI Taxonomy" id="1750597"/>
    <lineage>
        <taxon>Bacteria</taxon>
        <taxon>Pseudomonadati</taxon>
        <taxon>Pseudomonadota</taxon>
        <taxon>Gammaproteobacteria</taxon>
        <taxon>Chromatiales</taxon>
        <taxon>Ectothiorhodospiraceae</taxon>
        <taxon>Inmirania</taxon>
    </lineage>
</organism>
<evidence type="ECO:0000256" key="1">
    <source>
        <dbReference type="ARBA" id="ARBA00006598"/>
    </source>
</evidence>